<dbReference type="RefSeq" id="WP_255911411.1">
    <property type="nucleotide sequence ID" value="NZ_JANFQO010000003.1"/>
</dbReference>
<keyword evidence="4" id="KW-1185">Reference proteome</keyword>
<evidence type="ECO:0000256" key="1">
    <source>
        <dbReference type="SAM" id="MobiDB-lite"/>
    </source>
</evidence>
<feature type="region of interest" description="Disordered" evidence="1">
    <location>
        <begin position="23"/>
        <end position="57"/>
    </location>
</feature>
<dbReference type="Proteomes" id="UP001165498">
    <property type="component" value="Unassembled WGS sequence"/>
</dbReference>
<gene>
    <name evidence="3" type="ORF">NM961_03700</name>
</gene>
<name>A0ABT1QMQ6_9GAMM</name>
<keyword evidence="2" id="KW-0732">Signal</keyword>
<proteinExistence type="predicted"/>
<sequence>MIRRITALACTVVLAGCQPAPPATAGGGASSPDTAASAAPAAAQPASTAKTAASSSQLRLTLDGKPWRADREFFGAYHPPGLDRAVLMAASFGPKDKNEQVFNLNLTGVGGPGRYVASGNTLSLKGITSSAIQLANLSEQRYLVGGPLGYEIEIELLQAGADVIEARFSGTMNASDGGTLRVSDGYFLWRE</sequence>
<organism evidence="3 4">
    <name type="scientific">Tahibacter harae</name>
    <dbReference type="NCBI Taxonomy" id="2963937"/>
    <lineage>
        <taxon>Bacteria</taxon>
        <taxon>Pseudomonadati</taxon>
        <taxon>Pseudomonadota</taxon>
        <taxon>Gammaproteobacteria</taxon>
        <taxon>Lysobacterales</taxon>
        <taxon>Rhodanobacteraceae</taxon>
        <taxon>Tahibacter</taxon>
    </lineage>
</organism>
<protein>
    <submittedName>
        <fullName evidence="3">Uncharacterized protein</fullName>
    </submittedName>
</protein>
<accession>A0ABT1QMQ6</accession>
<comment type="caution">
    <text evidence="3">The sequence shown here is derived from an EMBL/GenBank/DDBJ whole genome shotgun (WGS) entry which is preliminary data.</text>
</comment>
<feature type="chain" id="PRO_5045052246" evidence="2">
    <location>
        <begin position="26"/>
        <end position="191"/>
    </location>
</feature>
<evidence type="ECO:0000313" key="4">
    <source>
        <dbReference type="Proteomes" id="UP001165498"/>
    </source>
</evidence>
<dbReference type="PROSITE" id="PS51257">
    <property type="entry name" value="PROKAR_LIPOPROTEIN"/>
    <property type="match status" value="1"/>
</dbReference>
<reference evidence="3" key="1">
    <citation type="submission" date="2022-07" db="EMBL/GenBank/DDBJ databases">
        <title>Tahibacter sp., a new gammaproteobacterium isolated from the silt sample collected at pig farm.</title>
        <authorList>
            <person name="Chen H."/>
        </authorList>
    </citation>
    <scope>NUCLEOTIDE SEQUENCE</scope>
    <source>
        <strain evidence="3">P2K</strain>
    </source>
</reference>
<feature type="compositionally biased region" description="Low complexity" evidence="1">
    <location>
        <begin position="30"/>
        <end position="57"/>
    </location>
</feature>
<evidence type="ECO:0000313" key="3">
    <source>
        <dbReference type="EMBL" id="MCQ4163808.1"/>
    </source>
</evidence>
<dbReference type="EMBL" id="JANFQO010000003">
    <property type="protein sequence ID" value="MCQ4163808.1"/>
    <property type="molecule type" value="Genomic_DNA"/>
</dbReference>
<feature type="signal peptide" evidence="2">
    <location>
        <begin position="1"/>
        <end position="25"/>
    </location>
</feature>
<evidence type="ECO:0000256" key="2">
    <source>
        <dbReference type="SAM" id="SignalP"/>
    </source>
</evidence>